<accession>A0ABY4WNS0</accession>
<sequence>MFVQLEKPEHIPAFRQSMLAHEQILECHHIAGEYDYLLKTVSRSPADLENLISNTIKGVKGVVKSNTVVSLSTLKEEG</sequence>
<proteinExistence type="predicted"/>
<evidence type="ECO:0000313" key="3">
    <source>
        <dbReference type="Proteomes" id="UP001056500"/>
    </source>
</evidence>
<evidence type="ECO:0000313" key="2">
    <source>
        <dbReference type="EMBL" id="USG67054.1"/>
    </source>
</evidence>
<dbReference type="EMBL" id="CP098755">
    <property type="protein sequence ID" value="USG67054.1"/>
    <property type="molecule type" value="Genomic_DNA"/>
</dbReference>
<feature type="domain" description="Transcription regulator AsnC/Lrp ligand binding" evidence="1">
    <location>
        <begin position="4"/>
        <end position="73"/>
    </location>
</feature>
<evidence type="ECO:0000259" key="1">
    <source>
        <dbReference type="Pfam" id="PF01037"/>
    </source>
</evidence>
<dbReference type="PANTHER" id="PTHR30154">
    <property type="entry name" value="LEUCINE-RESPONSIVE REGULATORY PROTEIN"/>
    <property type="match status" value="1"/>
</dbReference>
<dbReference type="InterPro" id="IPR019887">
    <property type="entry name" value="Tscrpt_reg_AsnC/Lrp_C"/>
</dbReference>
<dbReference type="InterPro" id="IPR011008">
    <property type="entry name" value="Dimeric_a/b-barrel"/>
</dbReference>
<protein>
    <submittedName>
        <fullName evidence="2">Lrp/AsnC ligand binding domain-containing protein</fullName>
    </submittedName>
</protein>
<dbReference type="SUPFAM" id="SSF54909">
    <property type="entry name" value="Dimeric alpha+beta barrel"/>
    <property type="match status" value="1"/>
</dbReference>
<organism evidence="2 3">
    <name type="scientific">Brevibacillus ruminantium</name>
    <dbReference type="NCBI Taxonomy" id="2950604"/>
    <lineage>
        <taxon>Bacteria</taxon>
        <taxon>Bacillati</taxon>
        <taxon>Bacillota</taxon>
        <taxon>Bacilli</taxon>
        <taxon>Bacillales</taxon>
        <taxon>Paenibacillaceae</taxon>
        <taxon>Brevibacillus</taxon>
    </lineage>
</organism>
<dbReference type="PANTHER" id="PTHR30154:SF34">
    <property type="entry name" value="TRANSCRIPTIONAL REGULATOR AZLB"/>
    <property type="match status" value="1"/>
</dbReference>
<reference evidence="2" key="1">
    <citation type="submission" date="2022-06" db="EMBL/GenBank/DDBJ databases">
        <title>Genome sequencing of Brevibacillus sp. BB3-R1.</title>
        <authorList>
            <person name="Heo J."/>
            <person name="Lee D."/>
            <person name="Won M."/>
            <person name="Han B.-H."/>
            <person name="Hong S.-B."/>
            <person name="Kwon S.-W."/>
        </authorList>
    </citation>
    <scope>NUCLEOTIDE SEQUENCE</scope>
    <source>
        <strain evidence="2">BB3-R1</strain>
    </source>
</reference>
<gene>
    <name evidence="2" type="ORF">NDK47_07115</name>
</gene>
<dbReference type="Pfam" id="PF01037">
    <property type="entry name" value="AsnC_trans_reg"/>
    <property type="match status" value="1"/>
</dbReference>
<dbReference type="Proteomes" id="UP001056500">
    <property type="component" value="Chromosome"/>
</dbReference>
<keyword evidence="3" id="KW-1185">Reference proteome</keyword>
<name>A0ABY4WNS0_9BACL</name>
<dbReference type="Gene3D" id="3.30.70.920">
    <property type="match status" value="1"/>
</dbReference>
<dbReference type="RefSeq" id="WP_251874158.1">
    <property type="nucleotide sequence ID" value="NZ_CP098755.1"/>
</dbReference>